<evidence type="ECO:0000259" key="2">
    <source>
        <dbReference type="Pfam" id="PF21320"/>
    </source>
</evidence>
<dbReference type="InterPro" id="IPR036388">
    <property type="entry name" value="WH-like_DNA-bd_sf"/>
</dbReference>
<dbReference type="EC" id="2.1.1.144" evidence="3"/>
<reference evidence="3 4" key="1">
    <citation type="submission" date="2019-02" db="EMBL/GenBank/DDBJ databases">
        <title>Deep-cultivation of Planctomycetes and their phenomic and genomic characterization uncovers novel biology.</title>
        <authorList>
            <person name="Wiegand S."/>
            <person name="Jogler M."/>
            <person name="Boedeker C."/>
            <person name="Pinto D."/>
            <person name="Vollmers J."/>
            <person name="Rivas-Marin E."/>
            <person name="Kohn T."/>
            <person name="Peeters S.H."/>
            <person name="Heuer A."/>
            <person name="Rast P."/>
            <person name="Oberbeckmann S."/>
            <person name="Bunk B."/>
            <person name="Jeske O."/>
            <person name="Meyerdierks A."/>
            <person name="Storesund J.E."/>
            <person name="Kallscheuer N."/>
            <person name="Luecker S."/>
            <person name="Lage O.M."/>
            <person name="Pohl T."/>
            <person name="Merkel B.J."/>
            <person name="Hornburger P."/>
            <person name="Mueller R.-W."/>
            <person name="Bruemmer F."/>
            <person name="Labrenz M."/>
            <person name="Spormann A.M."/>
            <person name="Op den Camp H."/>
            <person name="Overmann J."/>
            <person name="Amann R."/>
            <person name="Jetten M.S.M."/>
            <person name="Mascher T."/>
            <person name="Medema M.H."/>
            <person name="Devos D.P."/>
            <person name="Kaster A.-K."/>
            <person name="Ovreas L."/>
            <person name="Rohde M."/>
            <person name="Galperin M.Y."/>
            <person name="Jogler C."/>
        </authorList>
    </citation>
    <scope>NUCLEOTIDE SEQUENCE [LARGE SCALE GENOMIC DNA]</scope>
    <source>
        <strain evidence="3 4">Pan161</strain>
    </source>
</reference>
<dbReference type="PANTHER" id="PTHR45128">
    <property type="entry name" value="METHYLTRANSFERASE TYPE 11"/>
    <property type="match status" value="1"/>
</dbReference>
<dbReference type="PANTHER" id="PTHR45128:SF1">
    <property type="entry name" value="S-ADENOSYLMETHIONINE-DEPENDENT METHYLTRANSFERASE RV2258C"/>
    <property type="match status" value="1"/>
</dbReference>
<accession>A0A517VLE1</accession>
<sequence length="364" mass="40753">MTTDTAFTFGWETTAHFECRLQEMINQGSLTLMLSIGYRTGLFEVLGTLDAASCEEIAERAGLKPQYVKDWLEVMTTGGILEHDSLFQTYRLPAEQAALLLQRGRTHSYATSVQWVSLSGKLEDEIVTCFREGGPLPSDLFTQLQSQLAEDNSVSIMNGLFQHVLPLVPSLIMQLCEGRDVLDLGCGCGNTLIELARMFPASRFSGYDSSSTLIEKARRTAEEEQIENVTFIQRELSEIHAIDAFDLVTAFDVLQDQAQPFRILDQVLTALRPEGLFLMQDLARSRSREINLQNPLSTLMFSLSCLRSMVNAEQDQTADGSRWCQEIALQTLQEAGFTSIDVHTLPHDLVNDYYVARKPPRPVA</sequence>
<dbReference type="InterPro" id="IPR036390">
    <property type="entry name" value="WH_DNA-bd_sf"/>
</dbReference>
<keyword evidence="4" id="KW-1185">Reference proteome</keyword>
<feature type="domain" description="Methyltransferase" evidence="1">
    <location>
        <begin position="178"/>
        <end position="291"/>
    </location>
</feature>
<keyword evidence="3" id="KW-0489">Methyltransferase</keyword>
<evidence type="ECO:0000313" key="4">
    <source>
        <dbReference type="Proteomes" id="UP000316855"/>
    </source>
</evidence>
<keyword evidence="3" id="KW-0808">Transferase</keyword>
<dbReference type="Proteomes" id="UP000316855">
    <property type="component" value="Chromosome"/>
</dbReference>
<dbReference type="EMBL" id="CP036343">
    <property type="protein sequence ID" value="QDT93832.1"/>
    <property type="molecule type" value="Genomic_DNA"/>
</dbReference>
<dbReference type="OrthoDB" id="248491at2"/>
<dbReference type="InterPro" id="IPR029063">
    <property type="entry name" value="SAM-dependent_MTases_sf"/>
</dbReference>
<dbReference type="InterPro" id="IPR048711">
    <property type="entry name" value="WHD_Rv2258c"/>
</dbReference>
<dbReference type="InterPro" id="IPR053173">
    <property type="entry name" value="SAM-binding_MTase"/>
</dbReference>
<dbReference type="GO" id="GO:0030798">
    <property type="term" value="F:trans-aconitate 2-methyltransferase activity"/>
    <property type="evidence" value="ECO:0007669"/>
    <property type="project" value="UniProtKB-EC"/>
</dbReference>
<gene>
    <name evidence="3" type="primary">tam_4</name>
    <name evidence="3" type="ORF">Pan161_55190</name>
</gene>
<dbReference type="GO" id="GO:0032259">
    <property type="term" value="P:methylation"/>
    <property type="evidence" value="ECO:0007669"/>
    <property type="project" value="UniProtKB-KW"/>
</dbReference>
<dbReference type="Pfam" id="PF13847">
    <property type="entry name" value="Methyltransf_31"/>
    <property type="match status" value="1"/>
</dbReference>
<dbReference type="SUPFAM" id="SSF53335">
    <property type="entry name" value="S-adenosyl-L-methionine-dependent methyltransferases"/>
    <property type="match status" value="1"/>
</dbReference>
<feature type="domain" description="S-adenosylmethionine-dependent methyltransferase Rv2258c-like winged HTH" evidence="2">
    <location>
        <begin position="29"/>
        <end position="100"/>
    </location>
</feature>
<dbReference type="CDD" id="cd02440">
    <property type="entry name" value="AdoMet_MTases"/>
    <property type="match status" value="1"/>
</dbReference>
<dbReference type="KEGG" id="gax:Pan161_55190"/>
<name>A0A517VLE1_9PLAN</name>
<dbReference type="InterPro" id="IPR025714">
    <property type="entry name" value="Methyltranfer_dom"/>
</dbReference>
<evidence type="ECO:0000313" key="3">
    <source>
        <dbReference type="EMBL" id="QDT93832.1"/>
    </source>
</evidence>
<evidence type="ECO:0000259" key="1">
    <source>
        <dbReference type="Pfam" id="PF13847"/>
    </source>
</evidence>
<dbReference type="Gene3D" id="1.10.10.10">
    <property type="entry name" value="Winged helix-like DNA-binding domain superfamily/Winged helix DNA-binding domain"/>
    <property type="match status" value="1"/>
</dbReference>
<dbReference type="RefSeq" id="WP_145231800.1">
    <property type="nucleotide sequence ID" value="NZ_CP036343.1"/>
</dbReference>
<protein>
    <submittedName>
        <fullName evidence="3">Trans-aconitate 2-methyltransferase</fullName>
        <ecNumber evidence="3">2.1.1.144</ecNumber>
    </submittedName>
</protein>
<dbReference type="Gene3D" id="3.40.50.150">
    <property type="entry name" value="Vaccinia Virus protein VP39"/>
    <property type="match status" value="1"/>
</dbReference>
<proteinExistence type="predicted"/>
<dbReference type="Pfam" id="PF21320">
    <property type="entry name" value="WHD_Rv2258c"/>
    <property type="match status" value="1"/>
</dbReference>
<organism evidence="3 4">
    <name type="scientific">Gimesia algae</name>
    <dbReference type="NCBI Taxonomy" id="2527971"/>
    <lineage>
        <taxon>Bacteria</taxon>
        <taxon>Pseudomonadati</taxon>
        <taxon>Planctomycetota</taxon>
        <taxon>Planctomycetia</taxon>
        <taxon>Planctomycetales</taxon>
        <taxon>Planctomycetaceae</taxon>
        <taxon>Gimesia</taxon>
    </lineage>
</organism>
<dbReference type="AlphaFoldDB" id="A0A517VLE1"/>
<dbReference type="SUPFAM" id="SSF46785">
    <property type="entry name" value="Winged helix' DNA-binding domain"/>
    <property type="match status" value="1"/>
</dbReference>